<protein>
    <recommendedName>
        <fullName evidence="10">tRNA dimethylallyltransferase</fullName>
        <ecNumber evidence="10">2.5.1.75</ecNumber>
    </recommendedName>
    <alternativeName>
        <fullName evidence="10">Dimethylallyl diphosphate:tRNA dimethylallyltransferase</fullName>
        <shortName evidence="10">DMAPP:tRNA dimethylallyltransferase</shortName>
        <shortName evidence="10">DMATase</shortName>
    </alternativeName>
    <alternativeName>
        <fullName evidence="10">Isopentenyl-diphosphate:tRNA isopentenyltransferase</fullName>
        <shortName evidence="10">IPP transferase</shortName>
        <shortName evidence="10">IPPT</shortName>
        <shortName evidence="10">IPTase</shortName>
    </alternativeName>
</protein>
<gene>
    <name evidence="10 14" type="primary">miaA</name>
    <name evidence="14" type="ORF">IAD12_06070</name>
</gene>
<evidence type="ECO:0000256" key="4">
    <source>
        <dbReference type="ARBA" id="ARBA00022679"/>
    </source>
</evidence>
<reference evidence="14" key="1">
    <citation type="submission" date="2020-10" db="EMBL/GenBank/DDBJ databases">
        <authorList>
            <person name="Gilroy R."/>
        </authorList>
    </citation>
    <scope>NUCLEOTIDE SEQUENCE</scope>
    <source>
        <strain evidence="14">CHK176-22527</strain>
    </source>
</reference>
<dbReference type="InterPro" id="IPR018022">
    <property type="entry name" value="IPT"/>
</dbReference>
<dbReference type="GO" id="GO:0006400">
    <property type="term" value="P:tRNA modification"/>
    <property type="evidence" value="ECO:0007669"/>
    <property type="project" value="TreeGrafter"/>
</dbReference>
<evidence type="ECO:0000313" key="14">
    <source>
        <dbReference type="EMBL" id="HIT99800.1"/>
    </source>
</evidence>
<dbReference type="InterPro" id="IPR027417">
    <property type="entry name" value="P-loop_NTPase"/>
</dbReference>
<evidence type="ECO:0000256" key="13">
    <source>
        <dbReference type="RuleBase" id="RU003785"/>
    </source>
</evidence>
<comment type="subunit">
    <text evidence="10">Monomer.</text>
</comment>
<dbReference type="AlphaFoldDB" id="A0A9D1KW59"/>
<evidence type="ECO:0000256" key="5">
    <source>
        <dbReference type="ARBA" id="ARBA00022694"/>
    </source>
</evidence>
<feature type="binding site" evidence="10">
    <location>
        <begin position="9"/>
        <end position="16"/>
    </location>
    <ligand>
        <name>ATP</name>
        <dbReference type="ChEBI" id="CHEBI:30616"/>
    </ligand>
</feature>
<accession>A0A9D1KW59</accession>
<keyword evidence="6 10" id="KW-0547">Nucleotide-binding</keyword>
<feature type="site" description="Interaction with substrate tRNA" evidence="10">
    <location>
        <position position="100"/>
    </location>
</feature>
<keyword evidence="4 10" id="KW-0808">Transferase</keyword>
<dbReference type="PANTHER" id="PTHR11088">
    <property type="entry name" value="TRNA DIMETHYLALLYLTRANSFERASE"/>
    <property type="match status" value="1"/>
</dbReference>
<comment type="similarity">
    <text evidence="3 10 13">Belongs to the IPP transferase family.</text>
</comment>
<evidence type="ECO:0000256" key="3">
    <source>
        <dbReference type="ARBA" id="ARBA00005842"/>
    </source>
</evidence>
<dbReference type="GO" id="GO:0052381">
    <property type="term" value="F:tRNA dimethylallyltransferase activity"/>
    <property type="evidence" value="ECO:0007669"/>
    <property type="project" value="UniProtKB-UniRule"/>
</dbReference>
<reference evidence="14" key="2">
    <citation type="journal article" date="2021" name="PeerJ">
        <title>Extensive microbial diversity within the chicken gut microbiome revealed by metagenomics and culture.</title>
        <authorList>
            <person name="Gilroy R."/>
            <person name="Ravi A."/>
            <person name="Getino M."/>
            <person name="Pursley I."/>
            <person name="Horton D.L."/>
            <person name="Alikhan N.F."/>
            <person name="Baker D."/>
            <person name="Gharbi K."/>
            <person name="Hall N."/>
            <person name="Watson M."/>
            <person name="Adriaenssens E.M."/>
            <person name="Foster-Nyarko E."/>
            <person name="Jarju S."/>
            <person name="Secka A."/>
            <person name="Antonio M."/>
            <person name="Oren A."/>
            <person name="Chaudhuri R.R."/>
            <person name="La Ragione R."/>
            <person name="Hildebrand F."/>
            <person name="Pallen M.J."/>
        </authorList>
    </citation>
    <scope>NUCLEOTIDE SEQUENCE</scope>
    <source>
        <strain evidence="14">CHK176-22527</strain>
    </source>
</reference>
<comment type="catalytic activity">
    <reaction evidence="9 10 11">
        <text>adenosine(37) in tRNA + dimethylallyl diphosphate = N(6)-dimethylallyladenosine(37) in tRNA + diphosphate</text>
        <dbReference type="Rhea" id="RHEA:26482"/>
        <dbReference type="Rhea" id="RHEA-COMP:10162"/>
        <dbReference type="Rhea" id="RHEA-COMP:10375"/>
        <dbReference type="ChEBI" id="CHEBI:33019"/>
        <dbReference type="ChEBI" id="CHEBI:57623"/>
        <dbReference type="ChEBI" id="CHEBI:74411"/>
        <dbReference type="ChEBI" id="CHEBI:74415"/>
        <dbReference type="EC" id="2.5.1.75"/>
    </reaction>
</comment>
<comment type="caution">
    <text evidence="14">The sequence shown here is derived from an EMBL/GenBank/DDBJ whole genome shotgun (WGS) entry which is preliminary data.</text>
</comment>
<dbReference type="EC" id="2.5.1.75" evidence="10"/>
<comment type="function">
    <text evidence="2 10 12">Catalyzes the transfer of a dimethylallyl group onto the adenine at position 37 in tRNAs that read codons beginning with uridine, leading to the formation of N6-(dimethylallyl)adenosine (i(6)A).</text>
</comment>
<dbReference type="Pfam" id="PF01715">
    <property type="entry name" value="IPPT"/>
    <property type="match status" value="1"/>
</dbReference>
<feature type="binding site" evidence="10">
    <location>
        <begin position="11"/>
        <end position="16"/>
    </location>
    <ligand>
        <name>substrate</name>
    </ligand>
</feature>
<dbReference type="Gene3D" id="1.10.20.140">
    <property type="match status" value="1"/>
</dbReference>
<evidence type="ECO:0000313" key="15">
    <source>
        <dbReference type="Proteomes" id="UP000824159"/>
    </source>
</evidence>
<dbReference type="HAMAP" id="MF_00185">
    <property type="entry name" value="IPP_trans"/>
    <property type="match status" value="1"/>
</dbReference>
<keyword evidence="8 10" id="KW-0460">Magnesium</keyword>
<organism evidence="14 15">
    <name type="scientific">Candidatus Allocopromorpha excrementavium</name>
    <dbReference type="NCBI Taxonomy" id="2840741"/>
    <lineage>
        <taxon>Bacteria</taxon>
        <taxon>Bacillati</taxon>
        <taxon>Bacillota</taxon>
        <taxon>Clostridia</taxon>
        <taxon>Eubacteriales</taxon>
        <taxon>Eubacteriaceae</taxon>
        <taxon>Eubacteriaceae incertae sedis</taxon>
        <taxon>Candidatus Allocopromorpha</taxon>
    </lineage>
</organism>
<evidence type="ECO:0000256" key="11">
    <source>
        <dbReference type="RuleBase" id="RU003783"/>
    </source>
</evidence>
<feature type="site" description="Interaction with substrate tRNA" evidence="10">
    <location>
        <position position="123"/>
    </location>
</feature>
<dbReference type="SUPFAM" id="SSF52540">
    <property type="entry name" value="P-loop containing nucleoside triphosphate hydrolases"/>
    <property type="match status" value="2"/>
</dbReference>
<dbReference type="PANTHER" id="PTHR11088:SF60">
    <property type="entry name" value="TRNA DIMETHYLALLYLTRANSFERASE"/>
    <property type="match status" value="1"/>
</dbReference>
<name>A0A9D1KW59_9FIRM</name>
<evidence type="ECO:0000256" key="7">
    <source>
        <dbReference type="ARBA" id="ARBA00022840"/>
    </source>
</evidence>
<proteinExistence type="inferred from homology"/>
<evidence type="ECO:0000256" key="9">
    <source>
        <dbReference type="ARBA" id="ARBA00049563"/>
    </source>
</evidence>
<evidence type="ECO:0000256" key="12">
    <source>
        <dbReference type="RuleBase" id="RU003784"/>
    </source>
</evidence>
<evidence type="ECO:0000256" key="1">
    <source>
        <dbReference type="ARBA" id="ARBA00001946"/>
    </source>
</evidence>
<evidence type="ECO:0000256" key="2">
    <source>
        <dbReference type="ARBA" id="ARBA00003213"/>
    </source>
</evidence>
<keyword evidence="5 10" id="KW-0819">tRNA processing</keyword>
<evidence type="ECO:0000256" key="8">
    <source>
        <dbReference type="ARBA" id="ARBA00022842"/>
    </source>
</evidence>
<sequence length="309" mass="35787">MDKIIVIAGPTAVGKTKFAIAIAEKFNAEIVSCDSMQLYKYMDIGSAKPTEEEMARVKHHLVDFADPREDFSVARYQQFAKKAIRNILEKGKLPLISGGTGLYLNSILYDMEFSPHSKDTSYREKLEKIAEAKGSRELHRMLAELDADAAEEIHPNNKKRLIRALERLNEGEEHVKPFRGICRENPEYDAILIGLTRNREELYDRINRRVDELVSEGLFKEVEKLMDMGLTSEDISMKGIGYKEIIDYFTGVCDAETAIDNVKKNTRHYAKKQLTWFRRYDKMNWYNISDFRNDEEAAEEISLWLEKKI</sequence>
<dbReference type="Proteomes" id="UP000824159">
    <property type="component" value="Unassembled WGS sequence"/>
</dbReference>
<dbReference type="InterPro" id="IPR039657">
    <property type="entry name" value="Dimethylallyltransferase"/>
</dbReference>
<dbReference type="EMBL" id="DVLX01000077">
    <property type="protein sequence ID" value="HIT99800.1"/>
    <property type="molecule type" value="Genomic_DNA"/>
</dbReference>
<dbReference type="GO" id="GO:0005524">
    <property type="term" value="F:ATP binding"/>
    <property type="evidence" value="ECO:0007669"/>
    <property type="project" value="UniProtKB-UniRule"/>
</dbReference>
<keyword evidence="7 10" id="KW-0067">ATP-binding</keyword>
<dbReference type="Gene3D" id="3.40.50.300">
    <property type="entry name" value="P-loop containing nucleotide triphosphate hydrolases"/>
    <property type="match status" value="1"/>
</dbReference>
<comment type="cofactor">
    <cofactor evidence="1 10">
        <name>Mg(2+)</name>
        <dbReference type="ChEBI" id="CHEBI:18420"/>
    </cofactor>
</comment>
<dbReference type="NCBIfam" id="TIGR00174">
    <property type="entry name" value="miaA"/>
    <property type="match status" value="1"/>
</dbReference>
<comment type="caution">
    <text evidence="10">Lacks conserved residue(s) required for the propagation of feature annotation.</text>
</comment>
<evidence type="ECO:0000256" key="6">
    <source>
        <dbReference type="ARBA" id="ARBA00022741"/>
    </source>
</evidence>
<feature type="region of interest" description="Interaction with substrate tRNA" evidence="10">
    <location>
        <begin position="34"/>
        <end position="37"/>
    </location>
</feature>
<evidence type="ECO:0000256" key="10">
    <source>
        <dbReference type="HAMAP-Rule" id="MF_00185"/>
    </source>
</evidence>